<name>A0A9P6D4F0_9AGAR</name>
<gene>
    <name evidence="1" type="ORF">BDN70DRAFT_874271</name>
</gene>
<evidence type="ECO:0000313" key="2">
    <source>
        <dbReference type="Proteomes" id="UP000807469"/>
    </source>
</evidence>
<dbReference type="AlphaFoldDB" id="A0A9P6D4F0"/>
<reference evidence="1" key="1">
    <citation type="submission" date="2020-11" db="EMBL/GenBank/DDBJ databases">
        <authorList>
            <consortium name="DOE Joint Genome Institute"/>
            <person name="Ahrendt S."/>
            <person name="Riley R."/>
            <person name="Andreopoulos W."/>
            <person name="Labutti K."/>
            <person name="Pangilinan J."/>
            <person name="Ruiz-Duenas F.J."/>
            <person name="Barrasa J.M."/>
            <person name="Sanchez-Garcia M."/>
            <person name="Camarero S."/>
            <person name="Miyauchi S."/>
            <person name="Serrano A."/>
            <person name="Linde D."/>
            <person name="Babiker R."/>
            <person name="Drula E."/>
            <person name="Ayuso-Fernandez I."/>
            <person name="Pacheco R."/>
            <person name="Padilla G."/>
            <person name="Ferreira P."/>
            <person name="Barriuso J."/>
            <person name="Kellner H."/>
            <person name="Castanera R."/>
            <person name="Alfaro M."/>
            <person name="Ramirez L."/>
            <person name="Pisabarro A.G."/>
            <person name="Kuo A."/>
            <person name="Tritt A."/>
            <person name="Lipzen A."/>
            <person name="He G."/>
            <person name="Yan M."/>
            <person name="Ng V."/>
            <person name="Cullen D."/>
            <person name="Martin F."/>
            <person name="Rosso M.-N."/>
            <person name="Henrissat B."/>
            <person name="Hibbett D."/>
            <person name="Martinez A.T."/>
            <person name="Grigoriev I.V."/>
        </authorList>
    </citation>
    <scope>NUCLEOTIDE SEQUENCE</scope>
    <source>
        <strain evidence="1">CIRM-BRFM 674</strain>
    </source>
</reference>
<comment type="caution">
    <text evidence="1">The sequence shown here is derived from an EMBL/GenBank/DDBJ whole genome shotgun (WGS) entry which is preliminary data.</text>
</comment>
<accession>A0A9P6D4F0</accession>
<evidence type="ECO:0000313" key="1">
    <source>
        <dbReference type="EMBL" id="KAF9483025.1"/>
    </source>
</evidence>
<dbReference type="OrthoDB" id="3025387at2759"/>
<keyword evidence="2" id="KW-1185">Reference proteome</keyword>
<organism evidence="1 2">
    <name type="scientific">Pholiota conissans</name>
    <dbReference type="NCBI Taxonomy" id="109636"/>
    <lineage>
        <taxon>Eukaryota</taxon>
        <taxon>Fungi</taxon>
        <taxon>Dikarya</taxon>
        <taxon>Basidiomycota</taxon>
        <taxon>Agaricomycotina</taxon>
        <taxon>Agaricomycetes</taxon>
        <taxon>Agaricomycetidae</taxon>
        <taxon>Agaricales</taxon>
        <taxon>Agaricineae</taxon>
        <taxon>Strophariaceae</taxon>
        <taxon>Pholiota</taxon>
    </lineage>
</organism>
<dbReference type="EMBL" id="MU155158">
    <property type="protein sequence ID" value="KAF9483025.1"/>
    <property type="molecule type" value="Genomic_DNA"/>
</dbReference>
<sequence>MQVKSIIFFASQVVGIMALERRDNVFTALKVYHSIVDQSPYIVQATQTVVWTEGPSIIDTSLPTTAPTPTIGY</sequence>
<protein>
    <submittedName>
        <fullName evidence="1">Uncharacterized protein</fullName>
    </submittedName>
</protein>
<dbReference type="Proteomes" id="UP000807469">
    <property type="component" value="Unassembled WGS sequence"/>
</dbReference>
<proteinExistence type="predicted"/>